<evidence type="ECO:0000256" key="6">
    <source>
        <dbReference type="ARBA" id="ARBA00023289"/>
    </source>
</evidence>
<dbReference type="Pfam" id="PF00071">
    <property type="entry name" value="Ras"/>
    <property type="match status" value="1"/>
</dbReference>
<sequence length="203" mass="23286">MAKFCEEEFRYSHVCTIGIDFKMKTVLVDGIRVRIQIWDTAGQERYRTITKQYYRKGQGVLLVYDITSESSFLNIRKWVSDVSEFGDEHVQTMLVGNKSDREDSREVSTEQGQKLAHDFGIPFFETSAYTDANVTEVFTDIAARVLKAHEEEIRHPHTIEFSSEGDHSEDEGIVRDLVKSNDTKKSNSLFDTENPEVSCCVIL</sequence>
<evidence type="ECO:0000256" key="4">
    <source>
        <dbReference type="ARBA" id="ARBA00023134"/>
    </source>
</evidence>
<comment type="subcellular location">
    <subcellularLocation>
        <location evidence="1">Membrane</location>
        <topology evidence="1">Lipid-anchor</topology>
    </subcellularLocation>
</comment>
<evidence type="ECO:0000256" key="3">
    <source>
        <dbReference type="ARBA" id="ARBA00022741"/>
    </source>
</evidence>
<dbReference type="SMART" id="SM00174">
    <property type="entry name" value="RHO"/>
    <property type="match status" value="1"/>
</dbReference>
<protein>
    <submittedName>
        <fullName evidence="7">Uncharacterized protein</fullName>
    </submittedName>
</protein>
<dbReference type="InterPro" id="IPR050305">
    <property type="entry name" value="Small_GTPase_Rab"/>
</dbReference>
<dbReference type="InterPro" id="IPR027417">
    <property type="entry name" value="P-loop_NTPase"/>
</dbReference>
<dbReference type="SMART" id="SM00173">
    <property type="entry name" value="RAS"/>
    <property type="match status" value="1"/>
</dbReference>
<proteinExistence type="inferred from homology"/>
<dbReference type="PROSITE" id="PS51421">
    <property type="entry name" value="RAS"/>
    <property type="match status" value="1"/>
</dbReference>
<keyword evidence="6" id="KW-0636">Prenylation</keyword>
<name>A0ABP0FP54_CLALP</name>
<organism evidence="7 8">
    <name type="scientific">Clavelina lepadiformis</name>
    <name type="common">Light-bulb sea squirt</name>
    <name type="synonym">Ascidia lepadiformis</name>
    <dbReference type="NCBI Taxonomy" id="159417"/>
    <lineage>
        <taxon>Eukaryota</taxon>
        <taxon>Metazoa</taxon>
        <taxon>Chordata</taxon>
        <taxon>Tunicata</taxon>
        <taxon>Ascidiacea</taxon>
        <taxon>Aplousobranchia</taxon>
        <taxon>Clavelinidae</taxon>
        <taxon>Clavelina</taxon>
    </lineage>
</organism>
<accession>A0ABP0FP54</accession>
<dbReference type="SUPFAM" id="SSF52540">
    <property type="entry name" value="P-loop containing nucleoside triphosphate hydrolases"/>
    <property type="match status" value="1"/>
</dbReference>
<evidence type="ECO:0000256" key="5">
    <source>
        <dbReference type="ARBA" id="ARBA00023288"/>
    </source>
</evidence>
<keyword evidence="8" id="KW-1185">Reference proteome</keyword>
<dbReference type="PROSITE" id="PS51420">
    <property type="entry name" value="RHO"/>
    <property type="match status" value="1"/>
</dbReference>
<dbReference type="NCBIfam" id="TIGR00231">
    <property type="entry name" value="small_GTP"/>
    <property type="match status" value="1"/>
</dbReference>
<evidence type="ECO:0000256" key="1">
    <source>
        <dbReference type="ARBA" id="ARBA00004635"/>
    </source>
</evidence>
<keyword evidence="3" id="KW-0547">Nucleotide-binding</keyword>
<evidence type="ECO:0000313" key="8">
    <source>
        <dbReference type="Proteomes" id="UP001642483"/>
    </source>
</evidence>
<keyword evidence="4" id="KW-0342">GTP-binding</keyword>
<evidence type="ECO:0000256" key="2">
    <source>
        <dbReference type="ARBA" id="ARBA00006270"/>
    </source>
</evidence>
<dbReference type="InterPro" id="IPR005225">
    <property type="entry name" value="Small_GTP-bd"/>
</dbReference>
<dbReference type="PANTHER" id="PTHR47980">
    <property type="entry name" value="LD44762P"/>
    <property type="match status" value="1"/>
</dbReference>
<dbReference type="Proteomes" id="UP001642483">
    <property type="component" value="Unassembled WGS sequence"/>
</dbReference>
<dbReference type="PROSITE" id="PS51419">
    <property type="entry name" value="RAB"/>
    <property type="match status" value="1"/>
</dbReference>
<dbReference type="SMART" id="SM00176">
    <property type="entry name" value="RAN"/>
    <property type="match status" value="1"/>
</dbReference>
<dbReference type="InterPro" id="IPR001806">
    <property type="entry name" value="Small_GTPase"/>
</dbReference>
<dbReference type="Gene3D" id="3.40.50.300">
    <property type="entry name" value="P-loop containing nucleotide triphosphate hydrolases"/>
    <property type="match status" value="1"/>
</dbReference>
<reference evidence="7 8" key="1">
    <citation type="submission" date="2024-02" db="EMBL/GenBank/DDBJ databases">
        <authorList>
            <person name="Daric V."/>
            <person name="Darras S."/>
        </authorList>
    </citation>
    <scope>NUCLEOTIDE SEQUENCE [LARGE SCALE GENOMIC DNA]</scope>
</reference>
<evidence type="ECO:0000313" key="7">
    <source>
        <dbReference type="EMBL" id="CAK8681415.1"/>
    </source>
</evidence>
<dbReference type="EMBL" id="CAWYQH010000079">
    <property type="protein sequence ID" value="CAK8681415.1"/>
    <property type="molecule type" value="Genomic_DNA"/>
</dbReference>
<gene>
    <name evidence="7" type="ORF">CVLEPA_LOCUS11617</name>
</gene>
<comment type="caution">
    <text evidence="7">The sequence shown here is derived from an EMBL/GenBank/DDBJ whole genome shotgun (WGS) entry which is preliminary data.</text>
</comment>
<keyword evidence="5" id="KW-0449">Lipoprotein</keyword>
<dbReference type="PRINTS" id="PR00449">
    <property type="entry name" value="RASTRNSFRMNG"/>
</dbReference>
<comment type="similarity">
    <text evidence="2">Belongs to the small GTPase superfamily. Rab family.</text>
</comment>
<dbReference type="SMART" id="SM00175">
    <property type="entry name" value="RAB"/>
    <property type="match status" value="1"/>
</dbReference>